<reference evidence="1 2" key="2">
    <citation type="submission" date="2018-11" db="EMBL/GenBank/DDBJ databases">
        <authorList>
            <consortium name="Pathogen Informatics"/>
        </authorList>
    </citation>
    <scope>NUCLEOTIDE SEQUENCE [LARGE SCALE GENOMIC DNA]</scope>
</reference>
<dbReference type="AlphaFoldDB" id="A0A0R3WR36"/>
<dbReference type="EMBL" id="UYWX01002073">
    <property type="protein sequence ID" value="VDM22164.1"/>
    <property type="molecule type" value="Genomic_DNA"/>
</dbReference>
<dbReference type="WBParaSite" id="TTAC_0000322601-mRNA-1">
    <property type="protein sequence ID" value="TTAC_0000322601-mRNA-1"/>
    <property type="gene ID" value="TTAC_0000322601"/>
</dbReference>
<dbReference type="Proteomes" id="UP000274429">
    <property type="component" value="Unassembled WGS sequence"/>
</dbReference>
<keyword evidence="2" id="KW-1185">Reference proteome</keyword>
<evidence type="ECO:0000313" key="2">
    <source>
        <dbReference type="Proteomes" id="UP000274429"/>
    </source>
</evidence>
<reference evidence="3" key="1">
    <citation type="submission" date="2017-02" db="UniProtKB">
        <authorList>
            <consortium name="WormBaseParasite"/>
        </authorList>
    </citation>
    <scope>IDENTIFICATION</scope>
</reference>
<gene>
    <name evidence="1" type="ORF">TTAC_LOCUS3211</name>
</gene>
<proteinExistence type="predicted"/>
<evidence type="ECO:0000313" key="3">
    <source>
        <dbReference type="WBParaSite" id="TTAC_0000322601-mRNA-1"/>
    </source>
</evidence>
<sequence>MYLFASNCDCILLRAQLTLRLDGSDDARFEENRDDDDVFFASQFNELDRANSSRPITPRHSALENYDLQSRQQRPRQILQDNAIDKRRWDVSFEHQFKQMPSCGPPPTMQLRNYQSPYMLSYRHPPPLAPSLQQISHSPHLYTPEYSSIYQDFQPQPEWHWQQQQNVSRPLVHTRPWPQTNGINPGTWKVNPPALTPTSSVHYRAPSSKLWWNPQGFYRPIRQDPTHLWPSECTGNAADAAPGVLVNLRHLAPRMPYDHAE</sequence>
<dbReference type="STRING" id="6205.A0A0R3WR36"/>
<dbReference type="OrthoDB" id="10566567at2759"/>
<evidence type="ECO:0000313" key="1">
    <source>
        <dbReference type="EMBL" id="VDM22164.1"/>
    </source>
</evidence>
<organism evidence="3">
    <name type="scientific">Hydatigena taeniaeformis</name>
    <name type="common">Feline tapeworm</name>
    <name type="synonym">Taenia taeniaeformis</name>
    <dbReference type="NCBI Taxonomy" id="6205"/>
    <lineage>
        <taxon>Eukaryota</taxon>
        <taxon>Metazoa</taxon>
        <taxon>Spiralia</taxon>
        <taxon>Lophotrochozoa</taxon>
        <taxon>Platyhelminthes</taxon>
        <taxon>Cestoda</taxon>
        <taxon>Eucestoda</taxon>
        <taxon>Cyclophyllidea</taxon>
        <taxon>Taeniidae</taxon>
        <taxon>Hydatigera</taxon>
    </lineage>
</organism>
<accession>A0A0R3WR36</accession>
<name>A0A0R3WR36_HYDTA</name>
<protein>
    <submittedName>
        <fullName evidence="3">ZM domain-containing protein</fullName>
    </submittedName>
</protein>